<dbReference type="Pfam" id="PF00270">
    <property type="entry name" value="DEAD"/>
    <property type="match status" value="1"/>
</dbReference>
<comment type="similarity">
    <text evidence="7 11">Belongs to the DEAD box helicase family.</text>
</comment>
<dbReference type="RefSeq" id="WP_113658064.1">
    <property type="nucleotide sequence ID" value="NZ_KZ845664.1"/>
</dbReference>
<dbReference type="InterPro" id="IPR050547">
    <property type="entry name" value="DEAD_box_RNA_helicases"/>
</dbReference>
<reference evidence="15 16" key="1">
    <citation type="submission" date="2018-06" db="EMBL/GenBank/DDBJ databases">
        <title>Thermoflavimicrobium daqus sp. nov., a thermophilic microbe isolated from Moutai-flavour Daqu.</title>
        <authorList>
            <person name="Wang X."/>
            <person name="Zhou H."/>
        </authorList>
    </citation>
    <scope>NUCLEOTIDE SEQUENCE [LARGE SCALE GENOMIC DNA]</scope>
    <source>
        <strain evidence="15 16">FBKL4.011</strain>
    </source>
</reference>
<accession>A0A364K7V3</accession>
<dbReference type="GO" id="GO:0016787">
    <property type="term" value="F:hydrolase activity"/>
    <property type="evidence" value="ECO:0007669"/>
    <property type="project" value="UniProtKB-KW"/>
</dbReference>
<dbReference type="CDD" id="cd00268">
    <property type="entry name" value="DEADc"/>
    <property type="match status" value="1"/>
</dbReference>
<dbReference type="GO" id="GO:0005829">
    <property type="term" value="C:cytosol"/>
    <property type="evidence" value="ECO:0007669"/>
    <property type="project" value="TreeGrafter"/>
</dbReference>
<dbReference type="Gene3D" id="3.30.70.330">
    <property type="match status" value="1"/>
</dbReference>
<dbReference type="InterPro" id="IPR005580">
    <property type="entry name" value="DbpA/CsdA_RNA-bd_dom"/>
</dbReference>
<evidence type="ECO:0000256" key="7">
    <source>
        <dbReference type="ARBA" id="ARBA00038437"/>
    </source>
</evidence>
<dbReference type="EMBL" id="QJKK01000002">
    <property type="protein sequence ID" value="RAL26379.1"/>
    <property type="molecule type" value="Genomic_DNA"/>
</dbReference>
<dbReference type="InterPro" id="IPR014014">
    <property type="entry name" value="RNA_helicase_DEAD_Q_motif"/>
</dbReference>
<feature type="domain" description="Helicase C-terminal" evidence="13">
    <location>
        <begin position="227"/>
        <end position="376"/>
    </location>
</feature>
<evidence type="ECO:0000259" key="14">
    <source>
        <dbReference type="PROSITE" id="PS51195"/>
    </source>
</evidence>
<dbReference type="Gene3D" id="3.40.50.300">
    <property type="entry name" value="P-loop containing nucleotide triphosphate hydrolases"/>
    <property type="match status" value="2"/>
</dbReference>
<keyword evidence="6 11" id="KW-0067">ATP-binding</keyword>
<dbReference type="GO" id="GO:0003724">
    <property type="term" value="F:RNA helicase activity"/>
    <property type="evidence" value="ECO:0007669"/>
    <property type="project" value="UniProtKB-EC"/>
</dbReference>
<protein>
    <recommendedName>
        <fullName evidence="9">ATP-dependent RNA helicase CshA</fullName>
        <ecNumber evidence="1">3.6.4.13</ecNumber>
    </recommendedName>
</protein>
<dbReference type="InterPro" id="IPR000629">
    <property type="entry name" value="RNA-helicase_DEAD-box_CS"/>
</dbReference>
<dbReference type="Proteomes" id="UP000251213">
    <property type="component" value="Unassembled WGS sequence"/>
</dbReference>
<evidence type="ECO:0000256" key="8">
    <source>
        <dbReference type="ARBA" id="ARBA00047984"/>
    </source>
</evidence>
<dbReference type="PROSITE" id="PS00039">
    <property type="entry name" value="DEAD_ATP_HELICASE"/>
    <property type="match status" value="1"/>
</dbReference>
<feature type="short sequence motif" description="Q motif" evidence="10">
    <location>
        <begin position="2"/>
        <end position="30"/>
    </location>
</feature>
<dbReference type="PROSITE" id="PS51192">
    <property type="entry name" value="HELICASE_ATP_BIND_1"/>
    <property type="match status" value="1"/>
</dbReference>
<dbReference type="GO" id="GO:0005840">
    <property type="term" value="C:ribosome"/>
    <property type="evidence" value="ECO:0007669"/>
    <property type="project" value="TreeGrafter"/>
</dbReference>
<dbReference type="CDD" id="cd12252">
    <property type="entry name" value="RRM_DbpA"/>
    <property type="match status" value="1"/>
</dbReference>
<dbReference type="AlphaFoldDB" id="A0A364K7V3"/>
<evidence type="ECO:0000313" key="16">
    <source>
        <dbReference type="Proteomes" id="UP000251213"/>
    </source>
</evidence>
<dbReference type="GO" id="GO:0009409">
    <property type="term" value="P:response to cold"/>
    <property type="evidence" value="ECO:0007669"/>
    <property type="project" value="TreeGrafter"/>
</dbReference>
<dbReference type="InterPro" id="IPR014001">
    <property type="entry name" value="Helicase_ATP-bd"/>
</dbReference>
<organism evidence="15 16">
    <name type="scientific">Thermoflavimicrobium daqui</name>
    <dbReference type="NCBI Taxonomy" id="2137476"/>
    <lineage>
        <taxon>Bacteria</taxon>
        <taxon>Bacillati</taxon>
        <taxon>Bacillota</taxon>
        <taxon>Bacilli</taxon>
        <taxon>Bacillales</taxon>
        <taxon>Thermoactinomycetaceae</taxon>
        <taxon>Thermoflavimicrobium</taxon>
    </lineage>
</organism>
<dbReference type="PROSITE" id="PS51195">
    <property type="entry name" value="Q_MOTIF"/>
    <property type="match status" value="1"/>
</dbReference>
<gene>
    <name evidence="15" type="ORF">DL897_05150</name>
</gene>
<evidence type="ECO:0000313" key="15">
    <source>
        <dbReference type="EMBL" id="RAL26379.1"/>
    </source>
</evidence>
<dbReference type="SMART" id="SM00490">
    <property type="entry name" value="HELICc"/>
    <property type="match status" value="1"/>
</dbReference>
<dbReference type="PROSITE" id="PS51194">
    <property type="entry name" value="HELICASE_CTER"/>
    <property type="match status" value="1"/>
</dbReference>
<dbReference type="PANTHER" id="PTHR47963">
    <property type="entry name" value="DEAD-BOX ATP-DEPENDENT RNA HELICASE 47, MITOCHONDRIAL"/>
    <property type="match status" value="1"/>
</dbReference>
<evidence type="ECO:0000256" key="6">
    <source>
        <dbReference type="ARBA" id="ARBA00022840"/>
    </source>
</evidence>
<dbReference type="EC" id="3.6.4.13" evidence="1"/>
<evidence type="ECO:0000256" key="3">
    <source>
        <dbReference type="ARBA" id="ARBA00022741"/>
    </source>
</evidence>
<dbReference type="CDD" id="cd18787">
    <property type="entry name" value="SF2_C_DEAD"/>
    <property type="match status" value="1"/>
</dbReference>
<dbReference type="GO" id="GO:0005524">
    <property type="term" value="F:ATP binding"/>
    <property type="evidence" value="ECO:0007669"/>
    <property type="project" value="UniProtKB-KW"/>
</dbReference>
<name>A0A364K7V3_9BACL</name>
<dbReference type="Pfam" id="PF03880">
    <property type="entry name" value="DbpA"/>
    <property type="match status" value="1"/>
</dbReference>
<dbReference type="Pfam" id="PF00271">
    <property type="entry name" value="Helicase_C"/>
    <property type="match status" value="1"/>
</dbReference>
<dbReference type="InterPro" id="IPR012677">
    <property type="entry name" value="Nucleotide-bd_a/b_plait_sf"/>
</dbReference>
<dbReference type="SMART" id="SM00487">
    <property type="entry name" value="DEXDc"/>
    <property type="match status" value="1"/>
</dbReference>
<dbReference type="FunFam" id="3.40.50.300:FF:000108">
    <property type="entry name" value="ATP-dependent RNA helicase RhlE"/>
    <property type="match status" value="1"/>
</dbReference>
<dbReference type="GO" id="GO:0033592">
    <property type="term" value="F:RNA strand annealing activity"/>
    <property type="evidence" value="ECO:0007669"/>
    <property type="project" value="TreeGrafter"/>
</dbReference>
<evidence type="ECO:0000259" key="13">
    <source>
        <dbReference type="PROSITE" id="PS51194"/>
    </source>
</evidence>
<comment type="catalytic activity">
    <reaction evidence="8">
        <text>ATP + H2O = ADP + phosphate + H(+)</text>
        <dbReference type="Rhea" id="RHEA:13065"/>
        <dbReference type="ChEBI" id="CHEBI:15377"/>
        <dbReference type="ChEBI" id="CHEBI:15378"/>
        <dbReference type="ChEBI" id="CHEBI:30616"/>
        <dbReference type="ChEBI" id="CHEBI:43474"/>
        <dbReference type="ChEBI" id="CHEBI:456216"/>
        <dbReference type="EC" id="3.6.4.13"/>
    </reaction>
</comment>
<reference evidence="15 16" key="2">
    <citation type="submission" date="2018-06" db="EMBL/GenBank/DDBJ databases">
        <authorList>
            <person name="Zhirakovskaya E."/>
        </authorList>
    </citation>
    <scope>NUCLEOTIDE SEQUENCE [LARGE SCALE GENOMIC DNA]</scope>
    <source>
        <strain evidence="15 16">FBKL4.011</strain>
    </source>
</reference>
<dbReference type="OrthoDB" id="9805696at2"/>
<keyword evidence="5 11" id="KW-0347">Helicase</keyword>
<evidence type="ECO:0000256" key="1">
    <source>
        <dbReference type="ARBA" id="ARBA00012552"/>
    </source>
</evidence>
<dbReference type="PANTHER" id="PTHR47963:SF8">
    <property type="entry name" value="ATP-DEPENDENT RNA HELICASE DEAD"/>
    <property type="match status" value="1"/>
</dbReference>
<evidence type="ECO:0000259" key="12">
    <source>
        <dbReference type="PROSITE" id="PS51192"/>
    </source>
</evidence>
<evidence type="ECO:0000256" key="10">
    <source>
        <dbReference type="PROSITE-ProRule" id="PRU00552"/>
    </source>
</evidence>
<keyword evidence="4 11" id="KW-0378">Hydrolase</keyword>
<dbReference type="SUPFAM" id="SSF52540">
    <property type="entry name" value="P-loop containing nucleoside triphosphate hydrolases"/>
    <property type="match status" value="1"/>
</dbReference>
<feature type="domain" description="Helicase ATP-binding" evidence="12">
    <location>
        <begin position="33"/>
        <end position="203"/>
    </location>
</feature>
<keyword evidence="16" id="KW-1185">Reference proteome</keyword>
<dbReference type="InterPro" id="IPR044742">
    <property type="entry name" value="DEAD/DEAH_RhlB"/>
</dbReference>
<sequence length="529" mass="59164">MNRFEQFKLSQDILKGIQDLGFEEPSPIQKKCIPSILRGEDVIGQAQTGTGKTAAFGIPALEKIDTHINKVQSIILAPTRELAIQVSEEIRRIGRPKRVRTLPIYGGQAIGRQIKALQQGVHVVIGTPGRLLDHLRRGTLKTDHVRIVVLDEADEMLDMGFIDDIEEVMQFVPKGRQLLLFSATMPSAIRQLAQKYMRKARMITVNHGEVTAPAITQVSYRVLENFKVEALCRILDSEEIDLAIIFCRTKKGVDDLTESLQARGYLAGGLHGDLTQQQRDRVMSAFRQGEIELLIATDVAARGIDVGSVSHVVNYDIPQDVESYVHRIGRTGRAGRRGMALTLVTPREMKQLRQIEQETGARLTPKELPTLEEVAAKQQDSWIAQMEETIQSDIDFSMLGEMISQLTAKFSPEKIMAAALHLAFFERFAKNEDTAYNFGETGAAPGMVRFFINVGRNANLGPQELAKAIAEHAGISHRQIGKINIYDRFSFVEVPKELAPFVYEALRQSRINGARINMEPARPRTRSTF</sequence>
<proteinExistence type="inferred from homology"/>
<dbReference type="InterPro" id="IPR001650">
    <property type="entry name" value="Helicase_C-like"/>
</dbReference>
<keyword evidence="2" id="KW-0963">Cytoplasm</keyword>
<evidence type="ECO:0000256" key="4">
    <source>
        <dbReference type="ARBA" id="ARBA00022801"/>
    </source>
</evidence>
<evidence type="ECO:0000256" key="2">
    <source>
        <dbReference type="ARBA" id="ARBA00022490"/>
    </source>
</evidence>
<evidence type="ECO:0000256" key="11">
    <source>
        <dbReference type="RuleBase" id="RU000492"/>
    </source>
</evidence>
<dbReference type="InterPro" id="IPR027417">
    <property type="entry name" value="P-loop_NTPase"/>
</dbReference>
<evidence type="ECO:0000256" key="5">
    <source>
        <dbReference type="ARBA" id="ARBA00022806"/>
    </source>
</evidence>
<comment type="caution">
    <text evidence="15">The sequence shown here is derived from an EMBL/GenBank/DDBJ whole genome shotgun (WGS) entry which is preliminary data.</text>
</comment>
<feature type="domain" description="DEAD-box RNA helicase Q" evidence="14">
    <location>
        <begin position="2"/>
        <end position="30"/>
    </location>
</feature>
<keyword evidence="3 11" id="KW-0547">Nucleotide-binding</keyword>
<dbReference type="InterPro" id="IPR011545">
    <property type="entry name" value="DEAD/DEAH_box_helicase_dom"/>
</dbReference>
<evidence type="ECO:0000256" key="9">
    <source>
        <dbReference type="ARBA" id="ARBA00067932"/>
    </source>
</evidence>